<evidence type="ECO:0000313" key="4">
    <source>
        <dbReference type="EMBL" id="KKF34080.1"/>
    </source>
</evidence>
<dbReference type="Pfam" id="PF01402">
    <property type="entry name" value="RHH_1"/>
    <property type="match status" value="1"/>
</dbReference>
<accession>A0A0M2K3X0</accession>
<dbReference type="Gene3D" id="1.10.1220.10">
    <property type="entry name" value="Met repressor-like"/>
    <property type="match status" value="1"/>
</dbReference>
<evidence type="ECO:0000313" key="5">
    <source>
        <dbReference type="Proteomes" id="UP000033924"/>
    </source>
</evidence>
<dbReference type="PATRIC" id="fig|65700.7.peg.6423"/>
<keyword evidence="2" id="KW-0614">Plasmid</keyword>
<keyword evidence="5" id="KW-1185">Reference proteome</keyword>
<protein>
    <submittedName>
        <fullName evidence="2">CopG family transcriptional regulator</fullName>
    </submittedName>
</protein>
<evidence type="ECO:0000313" key="2">
    <source>
        <dbReference type="EMBL" id="AXF79080.1"/>
    </source>
</evidence>
<dbReference type="EMBL" id="JXNU01000007">
    <property type="protein sequence ID" value="KKF34080.1"/>
    <property type="molecule type" value="Genomic_DNA"/>
</dbReference>
<evidence type="ECO:0000259" key="1">
    <source>
        <dbReference type="Pfam" id="PF01402"/>
    </source>
</evidence>
<organism evidence="4 5">
    <name type="scientific">Erwinia tracheiphila</name>
    <dbReference type="NCBI Taxonomy" id="65700"/>
    <lineage>
        <taxon>Bacteria</taxon>
        <taxon>Pseudomonadati</taxon>
        <taxon>Pseudomonadota</taxon>
        <taxon>Gammaproteobacteria</taxon>
        <taxon>Enterobacterales</taxon>
        <taxon>Erwiniaceae</taxon>
        <taxon>Erwinia</taxon>
    </lineage>
</organism>
<sequence length="93" mass="10076">MAITRKPVVKAEPVDTISNFINQAPDGIKSETPPEKKGVVKGQRQQITVTFDPDVIELLDIMSTEEGVSRAALIRMAVKQLITRGTTVGGTNQ</sequence>
<reference evidence="4 5" key="1">
    <citation type="submission" date="2015-01" db="EMBL/GenBank/DDBJ databases">
        <title>Erwinia tracheiphila.</title>
        <authorList>
            <person name="Shapiro L.R."/>
        </authorList>
    </citation>
    <scope>NUCLEOTIDE SEQUENCE [LARGE SCALE GENOMIC DNA]</scope>
    <source>
        <strain evidence="4 5">BuffGH</strain>
    </source>
</reference>
<gene>
    <name evidence="2" type="ORF">AV903_26850</name>
    <name evidence="3" type="ORF">AV903_27010</name>
    <name evidence="4" type="ORF">SY86_25990</name>
</gene>
<dbReference type="Proteomes" id="UP000264980">
    <property type="component" value="Plasmid unnamed3"/>
</dbReference>
<dbReference type="CDD" id="cd21631">
    <property type="entry name" value="RHH_CopG_NikR-like"/>
    <property type="match status" value="1"/>
</dbReference>
<name>A0A0M2K3X0_9GAMM</name>
<reference evidence="2 6" key="2">
    <citation type="submission" date="2016-01" db="EMBL/GenBank/DDBJ databases">
        <authorList>
            <person name="Oliw E.H."/>
        </authorList>
    </citation>
    <scope>NUCLEOTIDE SEQUENCE [LARGE SCALE GENOMIC DNA]</scope>
    <source>
        <strain evidence="2 6">MDcuke</strain>
        <plasmid evidence="2 6">unnamed3</plasmid>
    </source>
</reference>
<geneLocation type="plasmid" evidence="2 6">
    <name>unnamed3</name>
</geneLocation>
<feature type="domain" description="Ribbon-helix-helix protein CopG" evidence="1">
    <location>
        <begin position="46"/>
        <end position="84"/>
    </location>
</feature>
<dbReference type="InterPro" id="IPR002145">
    <property type="entry name" value="CopG"/>
</dbReference>
<evidence type="ECO:0000313" key="3">
    <source>
        <dbReference type="EMBL" id="AXF79106.1"/>
    </source>
</evidence>
<dbReference type="InterPro" id="IPR013321">
    <property type="entry name" value="Arc_rbn_hlx_hlx"/>
</dbReference>
<dbReference type="AlphaFoldDB" id="A0A0M2K3X0"/>
<evidence type="ECO:0000313" key="6">
    <source>
        <dbReference type="Proteomes" id="UP000264980"/>
    </source>
</evidence>
<dbReference type="GO" id="GO:0043565">
    <property type="term" value="F:sequence-specific DNA binding"/>
    <property type="evidence" value="ECO:0007669"/>
    <property type="project" value="UniProtKB-ARBA"/>
</dbReference>
<dbReference type="EMBL" id="CP013973">
    <property type="protein sequence ID" value="AXF79080.1"/>
    <property type="molecule type" value="Genomic_DNA"/>
</dbReference>
<proteinExistence type="predicted"/>
<dbReference type="GO" id="GO:0006355">
    <property type="term" value="P:regulation of DNA-templated transcription"/>
    <property type="evidence" value="ECO:0007669"/>
    <property type="project" value="InterPro"/>
</dbReference>
<dbReference type="RefSeq" id="WP_016193197.1">
    <property type="nucleotide sequence ID" value="NZ_CP013973.1"/>
</dbReference>
<dbReference type="Proteomes" id="UP000033924">
    <property type="component" value="Unassembled WGS sequence"/>
</dbReference>
<dbReference type="EMBL" id="CP013973">
    <property type="protein sequence ID" value="AXF79106.1"/>
    <property type="molecule type" value="Genomic_DNA"/>
</dbReference>